<dbReference type="Gene3D" id="3.55.50.30">
    <property type="match status" value="1"/>
</dbReference>
<dbReference type="RefSeq" id="WP_103078947.1">
    <property type="nucleotide sequence ID" value="NZ_AZRM01000028.1"/>
</dbReference>
<evidence type="ECO:0000313" key="1">
    <source>
        <dbReference type="EMBL" id="PNR99730.1"/>
    </source>
</evidence>
<dbReference type="Proteomes" id="UP000236199">
    <property type="component" value="Unassembled WGS sequence"/>
</dbReference>
<name>A0A2K1PAB4_9BACT</name>
<comment type="caution">
    <text evidence="1">The sequence shown here is derived from an EMBL/GenBank/DDBJ whole genome shotgun (WGS) entry which is preliminary data.</text>
</comment>
<evidence type="ECO:0008006" key="3">
    <source>
        <dbReference type="Google" id="ProtNLM"/>
    </source>
</evidence>
<accession>A0A2K1PAB4</accession>
<organism evidence="1 2">
    <name type="scientific">Petrotoga miotherma DSM 10691</name>
    <dbReference type="NCBI Taxonomy" id="1434326"/>
    <lineage>
        <taxon>Bacteria</taxon>
        <taxon>Thermotogati</taxon>
        <taxon>Thermotogota</taxon>
        <taxon>Thermotogae</taxon>
        <taxon>Petrotogales</taxon>
        <taxon>Petrotogaceae</taxon>
        <taxon>Petrotoga</taxon>
    </lineage>
</organism>
<dbReference type="AlphaFoldDB" id="A0A2K1PAB4"/>
<dbReference type="EMBL" id="AZRM01000028">
    <property type="protein sequence ID" value="PNR99730.1"/>
    <property type="molecule type" value="Genomic_DNA"/>
</dbReference>
<gene>
    <name evidence="1" type="ORF">X928_06365</name>
</gene>
<dbReference type="OrthoDB" id="49042at2"/>
<protein>
    <recommendedName>
        <fullName evidence="3">Secretin/TonB short N-terminal domain-containing protein</fullName>
    </recommendedName>
</protein>
<evidence type="ECO:0000313" key="2">
    <source>
        <dbReference type="Proteomes" id="UP000236199"/>
    </source>
</evidence>
<proteinExistence type="predicted"/>
<sequence>MKKVLLLIIVVFSSSFYFSNIHLNFNKAPLEEVLEKLEEVSRSTILTKADTSDKITKEINTLDLESALDIVLYSTDYEYKKIGNNLYLVGDFDLIIQGSVQNATEINFKSLEITKISKILMLLNQRVRTVPNSNGIILFGKDELSYEMLNFFNFLDENAGENKVITYSSSHQISKNLYDYLIGLEKNQKSSPLESKDAIGFLESNFSLLTDLEKVEFHEVFDINEADVNYKQNINNYYLVEKDGEYSILVTSTFNLENLIVEEKTNNVSNLKTILGVSYQFNSNEILSSISLQFNKSYYDLSSDFNNIFKFTYKTTLNDSVRIGAILKNEQDLINISFLLDDYEDFNNFGLYGILQVNSQIEDLNSILVDINELTYDLVATKTYTLGEKQTSELSLYPGFGLSISKENQPSIYFNFGAQYAFPFQKSKVFLFYLFHQHLHTISLSFEF</sequence>
<reference evidence="1 2" key="1">
    <citation type="submission" date="2013-12" db="EMBL/GenBank/DDBJ databases">
        <title>Comparative genomics of Petrotoga isolates.</title>
        <authorList>
            <person name="Nesbo C.L."/>
            <person name="Charchuk R."/>
            <person name="Chow K."/>
        </authorList>
    </citation>
    <scope>NUCLEOTIDE SEQUENCE [LARGE SCALE GENOMIC DNA]</scope>
    <source>
        <strain evidence="1 2">DSM 10691</strain>
    </source>
</reference>
<keyword evidence="2" id="KW-1185">Reference proteome</keyword>